<protein>
    <submittedName>
        <fullName evidence="2">DNA-binding MarR family transcriptional regulator</fullName>
    </submittedName>
</protein>
<dbReference type="RefSeq" id="WP_121367892.1">
    <property type="nucleotide sequence ID" value="NZ_RBKS01000001.1"/>
</dbReference>
<dbReference type="InterPro" id="IPR036390">
    <property type="entry name" value="WH_DNA-bd_sf"/>
</dbReference>
<dbReference type="PANTHER" id="PTHR33164:SF99">
    <property type="entry name" value="MARR FAMILY REGULATORY PROTEIN"/>
    <property type="match status" value="1"/>
</dbReference>
<dbReference type="Proteomes" id="UP000280008">
    <property type="component" value="Unassembled WGS sequence"/>
</dbReference>
<reference evidence="2 3" key="1">
    <citation type="submission" date="2018-10" db="EMBL/GenBank/DDBJ databases">
        <title>Sequencing the genomes of 1000 actinobacteria strains.</title>
        <authorList>
            <person name="Klenk H.-P."/>
        </authorList>
    </citation>
    <scope>NUCLEOTIDE SEQUENCE [LARGE SCALE GENOMIC DNA]</scope>
    <source>
        <strain evidence="2 3">DSM 17894</strain>
    </source>
</reference>
<name>A0A495IAN2_9MICO</name>
<gene>
    <name evidence="2" type="ORF">C8E83_0054</name>
</gene>
<dbReference type="GO" id="GO:0003677">
    <property type="term" value="F:DNA binding"/>
    <property type="evidence" value="ECO:0007669"/>
    <property type="project" value="UniProtKB-KW"/>
</dbReference>
<evidence type="ECO:0000313" key="3">
    <source>
        <dbReference type="Proteomes" id="UP000280008"/>
    </source>
</evidence>
<dbReference type="Pfam" id="PF12802">
    <property type="entry name" value="MarR_2"/>
    <property type="match status" value="1"/>
</dbReference>
<dbReference type="SMART" id="SM00347">
    <property type="entry name" value="HTH_MARR"/>
    <property type="match status" value="1"/>
</dbReference>
<dbReference type="Gene3D" id="1.10.10.10">
    <property type="entry name" value="Winged helix-like DNA-binding domain superfamily/Winged helix DNA-binding domain"/>
    <property type="match status" value="1"/>
</dbReference>
<dbReference type="PRINTS" id="PR00598">
    <property type="entry name" value="HTHMARR"/>
</dbReference>
<comment type="caution">
    <text evidence="2">The sequence shown here is derived from an EMBL/GenBank/DDBJ whole genome shotgun (WGS) entry which is preliminary data.</text>
</comment>
<dbReference type="PROSITE" id="PS50995">
    <property type="entry name" value="HTH_MARR_2"/>
    <property type="match status" value="1"/>
</dbReference>
<dbReference type="AlphaFoldDB" id="A0A495IAN2"/>
<dbReference type="InterPro" id="IPR039422">
    <property type="entry name" value="MarR/SlyA-like"/>
</dbReference>
<dbReference type="InterPro" id="IPR036388">
    <property type="entry name" value="WH-like_DNA-bd_sf"/>
</dbReference>
<evidence type="ECO:0000313" key="2">
    <source>
        <dbReference type="EMBL" id="RKR72972.1"/>
    </source>
</evidence>
<dbReference type="OrthoDB" id="3174724at2"/>
<dbReference type="GO" id="GO:0006950">
    <property type="term" value="P:response to stress"/>
    <property type="evidence" value="ECO:0007669"/>
    <property type="project" value="TreeGrafter"/>
</dbReference>
<organism evidence="2 3">
    <name type="scientific">Frondihabitans australicus</name>
    <dbReference type="NCBI Taxonomy" id="386892"/>
    <lineage>
        <taxon>Bacteria</taxon>
        <taxon>Bacillati</taxon>
        <taxon>Actinomycetota</taxon>
        <taxon>Actinomycetes</taxon>
        <taxon>Micrococcales</taxon>
        <taxon>Microbacteriaceae</taxon>
        <taxon>Frondihabitans</taxon>
    </lineage>
</organism>
<feature type="domain" description="HTH marR-type" evidence="1">
    <location>
        <begin position="16"/>
        <end position="147"/>
    </location>
</feature>
<dbReference type="PANTHER" id="PTHR33164">
    <property type="entry name" value="TRANSCRIPTIONAL REGULATOR, MARR FAMILY"/>
    <property type="match status" value="1"/>
</dbReference>
<keyword evidence="2" id="KW-0238">DNA-binding</keyword>
<sequence>MTQVEPGRTRPDEPQELSVVDAAAQLSFAVLEVLTRVSATENLSVTQLRVLGILRDREPTMADLADRLGLDRSSVTGLVDRAEKRGLVRRAPSLHDARSTTVALTDEGRRVGATLEAAYEAGVGDLLSGSSEVDHAALVRVTRGVPRRR</sequence>
<keyword evidence="3" id="KW-1185">Reference proteome</keyword>
<accession>A0A495IAN2</accession>
<dbReference type="SUPFAM" id="SSF46785">
    <property type="entry name" value="Winged helix' DNA-binding domain"/>
    <property type="match status" value="1"/>
</dbReference>
<dbReference type="InterPro" id="IPR000835">
    <property type="entry name" value="HTH_MarR-typ"/>
</dbReference>
<evidence type="ECO:0000259" key="1">
    <source>
        <dbReference type="PROSITE" id="PS50995"/>
    </source>
</evidence>
<dbReference type="GO" id="GO:0003700">
    <property type="term" value="F:DNA-binding transcription factor activity"/>
    <property type="evidence" value="ECO:0007669"/>
    <property type="project" value="InterPro"/>
</dbReference>
<dbReference type="EMBL" id="RBKS01000001">
    <property type="protein sequence ID" value="RKR72972.1"/>
    <property type="molecule type" value="Genomic_DNA"/>
</dbReference>
<proteinExistence type="predicted"/>